<dbReference type="Proteomes" id="UP000316621">
    <property type="component" value="Chromosome 1"/>
</dbReference>
<organism evidence="1 2">
    <name type="scientific">Papaver somniferum</name>
    <name type="common">Opium poppy</name>
    <dbReference type="NCBI Taxonomy" id="3469"/>
    <lineage>
        <taxon>Eukaryota</taxon>
        <taxon>Viridiplantae</taxon>
        <taxon>Streptophyta</taxon>
        <taxon>Embryophyta</taxon>
        <taxon>Tracheophyta</taxon>
        <taxon>Spermatophyta</taxon>
        <taxon>Magnoliopsida</taxon>
        <taxon>Ranunculales</taxon>
        <taxon>Papaveraceae</taxon>
        <taxon>Papaveroideae</taxon>
        <taxon>Papaver</taxon>
    </lineage>
</organism>
<proteinExistence type="predicted"/>
<evidence type="ECO:0000313" key="1">
    <source>
        <dbReference type="EMBL" id="RZC45249.1"/>
    </source>
</evidence>
<accession>A0A4Y7ICY2</accession>
<gene>
    <name evidence="1" type="ORF">C5167_038189</name>
</gene>
<protein>
    <submittedName>
        <fullName evidence="1">Uncharacterized protein</fullName>
    </submittedName>
</protein>
<reference evidence="1 2" key="1">
    <citation type="journal article" date="2018" name="Science">
        <title>The opium poppy genome and morphinan production.</title>
        <authorList>
            <person name="Guo L."/>
            <person name="Winzer T."/>
            <person name="Yang X."/>
            <person name="Li Y."/>
            <person name="Ning Z."/>
            <person name="He Z."/>
            <person name="Teodor R."/>
            <person name="Lu Y."/>
            <person name="Bowser T.A."/>
            <person name="Graham I.A."/>
            <person name="Ye K."/>
        </authorList>
    </citation>
    <scope>NUCLEOTIDE SEQUENCE [LARGE SCALE GENOMIC DNA]</scope>
    <source>
        <strain evidence="2">cv. HN1</strain>
        <tissue evidence="1">Leaves</tissue>
    </source>
</reference>
<dbReference type="Gramene" id="RZC45249">
    <property type="protein sequence ID" value="RZC45249"/>
    <property type="gene ID" value="C5167_038189"/>
</dbReference>
<sequence length="25" mass="3081">MYLISMLGALEFFLFLRHDFRVTFL</sequence>
<dbReference type="EMBL" id="CM010715">
    <property type="protein sequence ID" value="RZC45249.1"/>
    <property type="molecule type" value="Genomic_DNA"/>
</dbReference>
<name>A0A4Y7ICY2_PAPSO</name>
<dbReference type="AlphaFoldDB" id="A0A4Y7ICY2"/>
<keyword evidence="2" id="KW-1185">Reference proteome</keyword>
<evidence type="ECO:0000313" key="2">
    <source>
        <dbReference type="Proteomes" id="UP000316621"/>
    </source>
</evidence>